<accession>A0A7C8HIJ6</accession>
<dbReference type="InterPro" id="IPR001173">
    <property type="entry name" value="Glyco_trans_2-like"/>
</dbReference>
<dbReference type="RefSeq" id="WP_158740070.1">
    <property type="nucleotide sequence ID" value="NZ_WSLF01000004.1"/>
</dbReference>
<dbReference type="CDD" id="cd00761">
    <property type="entry name" value="Glyco_tranf_GTA_type"/>
    <property type="match status" value="1"/>
</dbReference>
<sequence length="318" mass="37895">MDKISVLIPTFNVENYIEEAVISICNQTYKNIEIIIVDDCSTDNTFEILKRLKDQDNRIKLFRNEKNMRICYTLNKALNYSTGNYIARMDGDDISLPDRLEKQINFLRTHPEYSLVGTSTIGIDKNGNERGRTRYIGNFKFLKLISLVSSPVPHIWVAKREIYDHLGGYREMPYVEDYDFLLRMITSGFKFSNMENYYGYKVRNRDGNTATTVGVKQRKAFNYARKLYLMRRLKGQDNFSIDDFKKYIEVSDWEEIRYQNSLKLLNKAIDLKSKNNNMWFFYALKSIMGSYYQFQYVYRALLFRIIRKIYDFTRNEIK</sequence>
<dbReference type="EMBL" id="WSLF01000004">
    <property type="protein sequence ID" value="KAE9634984.1"/>
    <property type="molecule type" value="Genomic_DNA"/>
</dbReference>
<dbReference type="AlphaFoldDB" id="A0A7C8HIJ6"/>
<dbReference type="PANTHER" id="PTHR22916:SF3">
    <property type="entry name" value="UDP-GLCNAC:BETAGAL BETA-1,3-N-ACETYLGLUCOSAMINYLTRANSFERASE-LIKE PROTEIN 1"/>
    <property type="match status" value="1"/>
</dbReference>
<keyword evidence="3" id="KW-1185">Reference proteome</keyword>
<evidence type="ECO:0000313" key="2">
    <source>
        <dbReference type="EMBL" id="KAE9634984.1"/>
    </source>
</evidence>
<dbReference type="OrthoDB" id="9815829at2"/>
<proteinExistence type="predicted"/>
<evidence type="ECO:0000259" key="1">
    <source>
        <dbReference type="Pfam" id="PF00535"/>
    </source>
</evidence>
<comment type="caution">
    <text evidence="2">The sequence shown here is derived from an EMBL/GenBank/DDBJ whole genome shotgun (WGS) entry which is preliminary data.</text>
</comment>
<dbReference type="InterPro" id="IPR029044">
    <property type="entry name" value="Nucleotide-diphossugar_trans"/>
</dbReference>
<protein>
    <submittedName>
        <fullName evidence="2">Glycosyltransferase</fullName>
    </submittedName>
</protein>
<keyword evidence="2" id="KW-0808">Transferase</keyword>
<dbReference type="SUPFAM" id="SSF53448">
    <property type="entry name" value="Nucleotide-diphospho-sugar transferases"/>
    <property type="match status" value="1"/>
</dbReference>
<dbReference type="PANTHER" id="PTHR22916">
    <property type="entry name" value="GLYCOSYLTRANSFERASE"/>
    <property type="match status" value="1"/>
</dbReference>
<name>A0A7C8HIJ6_9FIRM</name>
<dbReference type="GO" id="GO:0016758">
    <property type="term" value="F:hexosyltransferase activity"/>
    <property type="evidence" value="ECO:0007669"/>
    <property type="project" value="UniProtKB-ARBA"/>
</dbReference>
<feature type="domain" description="Glycosyltransferase 2-like" evidence="1">
    <location>
        <begin position="5"/>
        <end position="165"/>
    </location>
</feature>
<dbReference type="Gene3D" id="3.90.550.10">
    <property type="entry name" value="Spore Coat Polysaccharide Biosynthesis Protein SpsA, Chain A"/>
    <property type="match status" value="1"/>
</dbReference>
<dbReference type="Pfam" id="PF00535">
    <property type="entry name" value="Glycos_transf_2"/>
    <property type="match status" value="1"/>
</dbReference>
<evidence type="ECO:0000313" key="3">
    <source>
        <dbReference type="Proteomes" id="UP000483018"/>
    </source>
</evidence>
<dbReference type="Proteomes" id="UP000483018">
    <property type="component" value="Unassembled WGS sequence"/>
</dbReference>
<gene>
    <name evidence="2" type="ORF">GND95_06635</name>
</gene>
<organism evidence="2 3">
    <name type="scientific">Defluviitalea raffinosedens</name>
    <dbReference type="NCBI Taxonomy" id="1450156"/>
    <lineage>
        <taxon>Bacteria</taxon>
        <taxon>Bacillati</taxon>
        <taxon>Bacillota</taxon>
        <taxon>Clostridia</taxon>
        <taxon>Lachnospirales</taxon>
        <taxon>Defluviitaleaceae</taxon>
        <taxon>Defluviitalea</taxon>
    </lineage>
</organism>
<reference evidence="2 3" key="1">
    <citation type="submission" date="2019-12" db="EMBL/GenBank/DDBJ databases">
        <title>Defluviitalea raffinosedens, isolated from a biogas fermenter, genome sequencing and characterization.</title>
        <authorList>
            <person name="Rettenmaier R."/>
            <person name="Schneider M."/>
            <person name="Neuhaus K."/>
            <person name="Liebl W."/>
            <person name="Zverlov V."/>
        </authorList>
    </citation>
    <scope>NUCLEOTIDE SEQUENCE [LARGE SCALE GENOMIC DNA]</scope>
    <source>
        <strain evidence="2 3">249c-K6</strain>
    </source>
</reference>